<feature type="signal peptide" evidence="1">
    <location>
        <begin position="1"/>
        <end position="26"/>
    </location>
</feature>
<keyword evidence="3" id="KW-1185">Reference proteome</keyword>
<dbReference type="RefSeq" id="WP_086962686.1">
    <property type="nucleotide sequence ID" value="NZ_CP021376.1"/>
</dbReference>
<proteinExistence type="predicted"/>
<accession>A0A1Y0CVD8</accession>
<feature type="chain" id="PRO_5013005239" evidence="1">
    <location>
        <begin position="27"/>
        <end position="135"/>
    </location>
</feature>
<sequence length="135" mass="14879">MSLRTLNSALISLSCAFIFSLGTASAASHLYDTSLADTPCKLVPPQVVATALDLPQDKLQQLDRVAPFFFYVLEEGEQHLQLSVTVFTDDSVNAAKKDFNKLTENRTAAPTVILGVPRYFLKQDSDFQHATEVSR</sequence>
<protein>
    <submittedName>
        <fullName evidence="2">Uncharacterized protein</fullName>
    </submittedName>
</protein>
<dbReference type="KEGG" id="ocm:CBP12_02635"/>
<gene>
    <name evidence="2" type="ORF">CBP12_02635</name>
</gene>
<organism evidence="2 3">
    <name type="scientific">Oceanisphaera avium</name>
    <dbReference type="NCBI Taxonomy" id="1903694"/>
    <lineage>
        <taxon>Bacteria</taxon>
        <taxon>Pseudomonadati</taxon>
        <taxon>Pseudomonadota</taxon>
        <taxon>Gammaproteobacteria</taxon>
        <taxon>Aeromonadales</taxon>
        <taxon>Aeromonadaceae</taxon>
        <taxon>Oceanisphaera</taxon>
    </lineage>
</organism>
<keyword evidence="1" id="KW-0732">Signal</keyword>
<evidence type="ECO:0000313" key="2">
    <source>
        <dbReference type="EMBL" id="ART79178.1"/>
    </source>
</evidence>
<dbReference type="EMBL" id="CP021376">
    <property type="protein sequence ID" value="ART79178.1"/>
    <property type="molecule type" value="Genomic_DNA"/>
</dbReference>
<dbReference type="AlphaFoldDB" id="A0A1Y0CVD8"/>
<evidence type="ECO:0000313" key="3">
    <source>
        <dbReference type="Proteomes" id="UP000243793"/>
    </source>
</evidence>
<reference evidence="3" key="1">
    <citation type="submission" date="2017-05" db="EMBL/GenBank/DDBJ databases">
        <authorList>
            <person name="Sung H."/>
        </authorList>
    </citation>
    <scope>NUCLEOTIDE SEQUENCE [LARGE SCALE GENOMIC DNA]</scope>
    <source>
        <strain evidence="3">AMac2203</strain>
    </source>
</reference>
<dbReference type="Proteomes" id="UP000243793">
    <property type="component" value="Chromosome"/>
</dbReference>
<dbReference type="PROSITE" id="PS51257">
    <property type="entry name" value="PROKAR_LIPOPROTEIN"/>
    <property type="match status" value="1"/>
</dbReference>
<name>A0A1Y0CVD8_9GAMM</name>
<evidence type="ECO:0000256" key="1">
    <source>
        <dbReference type="SAM" id="SignalP"/>
    </source>
</evidence>